<sequence>MDQGYPRFPSGYPFYHASFFPIGKMKDSQILFVPVHRLRLRTADRPSLLRCGNHFVGLSFFHVRLFFLFLCLAFLRDGRFFLYIS</sequence>
<keyword evidence="1" id="KW-0812">Transmembrane</keyword>
<evidence type="ECO:0000313" key="3">
    <source>
        <dbReference type="Proteomes" id="UP000257014"/>
    </source>
</evidence>
<evidence type="ECO:0000313" key="2">
    <source>
        <dbReference type="EMBL" id="REJ28897.1"/>
    </source>
</evidence>
<organism evidence="2 3">
    <name type="scientific">Caldibacillus debilis</name>
    <dbReference type="NCBI Taxonomy" id="301148"/>
    <lineage>
        <taxon>Bacteria</taxon>
        <taxon>Bacillati</taxon>
        <taxon>Bacillota</taxon>
        <taxon>Bacilli</taxon>
        <taxon>Bacillales</taxon>
        <taxon>Bacillaceae</taxon>
        <taxon>Caldibacillus</taxon>
    </lineage>
</organism>
<dbReference type="AlphaFoldDB" id="A0A3E0K4V3"/>
<keyword evidence="1" id="KW-0472">Membrane</keyword>
<dbReference type="Proteomes" id="UP000257014">
    <property type="component" value="Unassembled WGS sequence"/>
</dbReference>
<proteinExistence type="predicted"/>
<accession>A0A3E0K4V3</accession>
<keyword evidence="1" id="KW-1133">Transmembrane helix</keyword>
<evidence type="ECO:0008006" key="4">
    <source>
        <dbReference type="Google" id="ProtNLM"/>
    </source>
</evidence>
<evidence type="ECO:0000256" key="1">
    <source>
        <dbReference type="SAM" id="Phobius"/>
    </source>
</evidence>
<feature type="transmembrane region" description="Helical" evidence="1">
    <location>
        <begin position="55"/>
        <end position="75"/>
    </location>
</feature>
<reference evidence="2 3" key="1">
    <citation type="submission" date="2018-03" db="EMBL/GenBank/DDBJ databases">
        <authorList>
            <person name="Keele B.F."/>
        </authorList>
    </citation>
    <scope>NUCLEOTIDE SEQUENCE [LARGE SCALE GENOMIC DNA]</scope>
    <source>
        <strain evidence="2">ZCTH4_d</strain>
    </source>
</reference>
<gene>
    <name evidence="2" type="ORF">C6P37_06475</name>
</gene>
<protein>
    <recommendedName>
        <fullName evidence="4">Transmembrane protein</fullName>
    </recommendedName>
</protein>
<name>A0A3E0K4V3_9BACI</name>
<comment type="caution">
    <text evidence="2">The sequence shown here is derived from an EMBL/GenBank/DDBJ whole genome shotgun (WGS) entry which is preliminary data.</text>
</comment>
<dbReference type="EMBL" id="QEWE01000015">
    <property type="protein sequence ID" value="REJ28897.1"/>
    <property type="molecule type" value="Genomic_DNA"/>
</dbReference>